<dbReference type="EMBL" id="AMZH03011351">
    <property type="protein sequence ID" value="RRT53034.1"/>
    <property type="molecule type" value="Genomic_DNA"/>
</dbReference>
<dbReference type="AlphaFoldDB" id="A0A426YMS6"/>
<accession>A0A426YMS6</accession>
<evidence type="ECO:0000256" key="1">
    <source>
        <dbReference type="SAM" id="SignalP"/>
    </source>
</evidence>
<feature type="chain" id="PRO_5019093889" evidence="1">
    <location>
        <begin position="28"/>
        <end position="316"/>
    </location>
</feature>
<name>A0A426YMS6_ENSVE</name>
<protein>
    <submittedName>
        <fullName evidence="2">Uncharacterized protein</fullName>
    </submittedName>
</protein>
<proteinExistence type="predicted"/>
<evidence type="ECO:0000313" key="3">
    <source>
        <dbReference type="Proteomes" id="UP000287651"/>
    </source>
</evidence>
<organism evidence="2 3">
    <name type="scientific">Ensete ventricosum</name>
    <name type="common">Abyssinian banana</name>
    <name type="synonym">Musa ensete</name>
    <dbReference type="NCBI Taxonomy" id="4639"/>
    <lineage>
        <taxon>Eukaryota</taxon>
        <taxon>Viridiplantae</taxon>
        <taxon>Streptophyta</taxon>
        <taxon>Embryophyta</taxon>
        <taxon>Tracheophyta</taxon>
        <taxon>Spermatophyta</taxon>
        <taxon>Magnoliopsida</taxon>
        <taxon>Liliopsida</taxon>
        <taxon>Zingiberales</taxon>
        <taxon>Musaceae</taxon>
        <taxon>Ensete</taxon>
    </lineage>
</organism>
<feature type="signal peptide" evidence="1">
    <location>
        <begin position="1"/>
        <end position="27"/>
    </location>
</feature>
<gene>
    <name evidence="2" type="ORF">B296_00046618</name>
</gene>
<comment type="caution">
    <text evidence="2">The sequence shown here is derived from an EMBL/GenBank/DDBJ whole genome shotgun (WGS) entry which is preliminary data.</text>
</comment>
<evidence type="ECO:0000313" key="2">
    <source>
        <dbReference type="EMBL" id="RRT53034.1"/>
    </source>
</evidence>
<sequence>MPPFASPLLPFCSTCLLSLPSSSSIAALPAPSRVATPLLLLPSAPLPLPSLLLSSSSHITHYYGCPLATPDTPVTAATTLNLFTAKGSPVVAAVVASTSFAAISQPHLPPLLSLICCLLLPYHCHFCCCIFLPCHYRCPATTTSCCRSPHVHSHRSSLLPSAPLLLLSLLPPSSSPATTAAQPHLPPLSLSSLLPLSFSPATTAAQPHLPSLSLLLPTIVSTTPFFLSYHCRYPTASSSPAAVVSTTPFFLSCHYCCPVTTTSYCRSPPVHSHQSSDPSCCFPSHLSLVAPLPPLLLQSRAYVAYSPQLCCQHLPP</sequence>
<dbReference type="Proteomes" id="UP000287651">
    <property type="component" value="Unassembled WGS sequence"/>
</dbReference>
<keyword evidence="1" id="KW-0732">Signal</keyword>
<reference evidence="2 3" key="1">
    <citation type="journal article" date="2014" name="Agronomy (Basel)">
        <title>A Draft Genome Sequence for Ensete ventricosum, the Drought-Tolerant Tree Against Hunger.</title>
        <authorList>
            <person name="Harrison J."/>
            <person name="Moore K.A."/>
            <person name="Paszkiewicz K."/>
            <person name="Jones T."/>
            <person name="Grant M."/>
            <person name="Ambacheew D."/>
            <person name="Muzemil S."/>
            <person name="Studholme D.J."/>
        </authorList>
    </citation>
    <scope>NUCLEOTIDE SEQUENCE [LARGE SCALE GENOMIC DNA]</scope>
</reference>